<dbReference type="PANTHER" id="PTHR12378">
    <property type="entry name" value="DESUMOYLATING ISOPEPTIDASE"/>
    <property type="match status" value="1"/>
</dbReference>
<feature type="region of interest" description="Disordered" evidence="4">
    <location>
        <begin position="189"/>
        <end position="283"/>
    </location>
</feature>
<dbReference type="GO" id="GO:0006508">
    <property type="term" value="P:proteolysis"/>
    <property type="evidence" value="ECO:0007669"/>
    <property type="project" value="UniProtKB-KW"/>
</dbReference>
<dbReference type="GO" id="GO:0016579">
    <property type="term" value="P:protein deubiquitination"/>
    <property type="evidence" value="ECO:0007669"/>
    <property type="project" value="TreeGrafter"/>
</dbReference>
<keyword evidence="2" id="KW-0645">Protease</keyword>
<dbReference type="SMART" id="SM01179">
    <property type="entry name" value="DUF862"/>
    <property type="match status" value="1"/>
</dbReference>
<dbReference type="PROSITE" id="PS51858">
    <property type="entry name" value="PPPDE"/>
    <property type="match status" value="1"/>
</dbReference>
<organism evidence="6 7">
    <name type="scientific">Acrobeloides nanus</name>
    <dbReference type="NCBI Taxonomy" id="290746"/>
    <lineage>
        <taxon>Eukaryota</taxon>
        <taxon>Metazoa</taxon>
        <taxon>Ecdysozoa</taxon>
        <taxon>Nematoda</taxon>
        <taxon>Chromadorea</taxon>
        <taxon>Rhabditida</taxon>
        <taxon>Tylenchina</taxon>
        <taxon>Cephalobomorpha</taxon>
        <taxon>Cephaloboidea</taxon>
        <taxon>Cephalobidae</taxon>
        <taxon>Acrobeloides</taxon>
    </lineage>
</organism>
<dbReference type="Gene3D" id="3.90.1720.30">
    <property type="entry name" value="PPPDE domains"/>
    <property type="match status" value="1"/>
</dbReference>
<reference evidence="7" key="1">
    <citation type="submission" date="2022-11" db="UniProtKB">
        <authorList>
            <consortium name="WormBaseParasite"/>
        </authorList>
    </citation>
    <scope>IDENTIFICATION</scope>
</reference>
<evidence type="ECO:0000313" key="6">
    <source>
        <dbReference type="Proteomes" id="UP000887540"/>
    </source>
</evidence>
<dbReference type="GO" id="GO:0101005">
    <property type="term" value="F:deubiquitinase activity"/>
    <property type="evidence" value="ECO:0007669"/>
    <property type="project" value="TreeGrafter"/>
</dbReference>
<dbReference type="AlphaFoldDB" id="A0A914DYD5"/>
<sequence length="283" mass="31422">MARTPVRLNVYDMYWINDYASTLGFGVYHSGIEVYGVEYAYGGHPFSFSGIFENRPQDAEELGENFKFRESILIGETDFSASEVRKMVDLLGQDYRGDRYHLITKNCNHFTTSLAKTLTGQDIPGWINRLATVSGSIPFFERWIPQEWLTPVALQQALDERAPRAASSSNGTATLNYPLLVDDAHEAFEESMHSPRKNTANNKVPSSSRSGWNPFRRGSESASSSNSTRSAPNSARPSSPTLARLWQSIRGLTTEDSSSSLNSQANGTPNGKAQTARLEHNSR</sequence>
<feature type="compositionally biased region" description="Polar residues" evidence="4">
    <location>
        <begin position="250"/>
        <end position="273"/>
    </location>
</feature>
<protein>
    <submittedName>
        <fullName evidence="7">PPPDE domain-containing protein</fullName>
    </submittedName>
</protein>
<dbReference type="InterPro" id="IPR008580">
    <property type="entry name" value="PPPDE_dom"/>
</dbReference>
<dbReference type="Pfam" id="PF05903">
    <property type="entry name" value="Peptidase_C97"/>
    <property type="match status" value="1"/>
</dbReference>
<dbReference type="Proteomes" id="UP000887540">
    <property type="component" value="Unplaced"/>
</dbReference>
<evidence type="ECO:0000259" key="5">
    <source>
        <dbReference type="PROSITE" id="PS51858"/>
    </source>
</evidence>
<comment type="similarity">
    <text evidence="1">Belongs to the DeSI family.</text>
</comment>
<dbReference type="PANTHER" id="PTHR12378:SF80">
    <property type="entry name" value="IP06716P-RELATED"/>
    <property type="match status" value="1"/>
</dbReference>
<feature type="compositionally biased region" description="Polar residues" evidence="4">
    <location>
        <begin position="197"/>
        <end position="211"/>
    </location>
</feature>
<keyword evidence="6" id="KW-1185">Reference proteome</keyword>
<evidence type="ECO:0000256" key="2">
    <source>
        <dbReference type="ARBA" id="ARBA00022670"/>
    </source>
</evidence>
<feature type="domain" description="PPPDE" evidence="5">
    <location>
        <begin position="4"/>
        <end position="148"/>
    </location>
</feature>
<keyword evidence="3" id="KW-0378">Hydrolase</keyword>
<dbReference type="InterPro" id="IPR042266">
    <property type="entry name" value="PPPDE_sf"/>
</dbReference>
<evidence type="ECO:0000256" key="4">
    <source>
        <dbReference type="SAM" id="MobiDB-lite"/>
    </source>
</evidence>
<feature type="compositionally biased region" description="Low complexity" evidence="4">
    <location>
        <begin position="220"/>
        <end position="241"/>
    </location>
</feature>
<evidence type="ECO:0000313" key="7">
    <source>
        <dbReference type="WBParaSite" id="ACRNAN_scaffold4601.g23096.t1"/>
    </source>
</evidence>
<dbReference type="WBParaSite" id="ACRNAN_scaffold4601.g23096.t1">
    <property type="protein sequence ID" value="ACRNAN_scaffold4601.g23096.t1"/>
    <property type="gene ID" value="ACRNAN_scaffold4601.g23096"/>
</dbReference>
<proteinExistence type="inferred from homology"/>
<accession>A0A914DYD5</accession>
<evidence type="ECO:0000256" key="1">
    <source>
        <dbReference type="ARBA" id="ARBA00008140"/>
    </source>
</evidence>
<evidence type="ECO:0000256" key="3">
    <source>
        <dbReference type="ARBA" id="ARBA00022801"/>
    </source>
</evidence>
<name>A0A914DYD5_9BILA</name>